<comment type="caution">
    <text evidence="1">The sequence shown here is derived from an EMBL/GenBank/DDBJ whole genome shotgun (WGS) entry which is preliminary data.</text>
</comment>
<proteinExistence type="predicted"/>
<sequence>MVVLAVGPSEAILAGALGGLGVVSSLRRAMLPSLALSQPAPQSQWMAGLGPAALRARDVGPAAPPRLVGLGRLLLSLDSSPRLPPPLPLPPPPHRLPRLSSPACEAHLQAGSVDGDITPRRCMHAPAAQRRAQGRTVAQTAWLDADHPPCPDRSVSATSSIWWRLFELYAGGVGIWLSF</sequence>
<dbReference type="AlphaFoldDB" id="A0A2S4LBH7"/>
<reference evidence="1 2" key="1">
    <citation type="submission" date="2018-01" db="EMBL/GenBank/DDBJ databases">
        <title>Harnessing the power of phylogenomics to disentangle the directionality and signatures of interkingdom host jumping in the parasitic fungal genus Tolypocladium.</title>
        <authorList>
            <person name="Quandt C.A."/>
            <person name="Patterson W."/>
            <person name="Spatafora J.W."/>
        </authorList>
    </citation>
    <scope>NUCLEOTIDE SEQUENCE [LARGE SCALE GENOMIC DNA]</scope>
    <source>
        <strain evidence="1 2">NRBC 100945</strain>
    </source>
</reference>
<organism evidence="1 2">
    <name type="scientific">Tolypocladium paradoxum</name>
    <dbReference type="NCBI Taxonomy" id="94208"/>
    <lineage>
        <taxon>Eukaryota</taxon>
        <taxon>Fungi</taxon>
        <taxon>Dikarya</taxon>
        <taxon>Ascomycota</taxon>
        <taxon>Pezizomycotina</taxon>
        <taxon>Sordariomycetes</taxon>
        <taxon>Hypocreomycetidae</taxon>
        <taxon>Hypocreales</taxon>
        <taxon>Ophiocordycipitaceae</taxon>
        <taxon>Tolypocladium</taxon>
    </lineage>
</organism>
<accession>A0A2S4LBH7</accession>
<dbReference type="EMBL" id="PKSG01000001">
    <property type="protein sequence ID" value="POR39792.1"/>
    <property type="molecule type" value="Genomic_DNA"/>
</dbReference>
<evidence type="ECO:0000313" key="2">
    <source>
        <dbReference type="Proteomes" id="UP000237481"/>
    </source>
</evidence>
<evidence type="ECO:0000313" key="1">
    <source>
        <dbReference type="EMBL" id="POR39792.1"/>
    </source>
</evidence>
<gene>
    <name evidence="1" type="ORF">TPAR_00016</name>
</gene>
<keyword evidence="2" id="KW-1185">Reference proteome</keyword>
<protein>
    <submittedName>
        <fullName evidence="1">Uncharacterized protein</fullName>
    </submittedName>
</protein>
<name>A0A2S4LBH7_9HYPO</name>
<dbReference type="Proteomes" id="UP000237481">
    <property type="component" value="Unassembled WGS sequence"/>
</dbReference>